<dbReference type="PANTHER" id="PTHR10846">
    <property type="entry name" value="SODIUM/POTASSIUM/CALCIUM EXCHANGER"/>
    <property type="match status" value="1"/>
</dbReference>
<evidence type="ECO:0000313" key="8">
    <source>
        <dbReference type="EMBL" id="CAG5136060.1"/>
    </source>
</evidence>
<dbReference type="PANTHER" id="PTHR10846:SF73">
    <property type="entry name" value="SODIUM_CALCIUM EXCHANGER MEMBRANE REGION DOMAIN-CONTAINING PROTEIN"/>
    <property type="match status" value="1"/>
</dbReference>
<proteinExistence type="inferred from homology"/>
<feature type="non-terminal residue" evidence="8">
    <location>
        <position position="1"/>
    </location>
</feature>
<dbReference type="GO" id="GO:0005262">
    <property type="term" value="F:calcium channel activity"/>
    <property type="evidence" value="ECO:0007669"/>
    <property type="project" value="TreeGrafter"/>
</dbReference>
<sequence length="65" mass="7401">ASRHLLFLPNCTPRAVEQFPRDLFTQDQRAKGGLALHIFLVLYMFLALSIVCDSYFVPSLEVLCD</sequence>
<evidence type="ECO:0000256" key="3">
    <source>
        <dbReference type="ARBA" id="ARBA00022449"/>
    </source>
</evidence>
<evidence type="ECO:0000313" key="9">
    <source>
        <dbReference type="Proteomes" id="UP000678393"/>
    </source>
</evidence>
<comment type="subcellular location">
    <subcellularLocation>
        <location evidence="1">Membrane</location>
        <topology evidence="1">Multi-pass membrane protein</topology>
    </subcellularLocation>
</comment>
<accession>A0A8S4A685</accession>
<dbReference type="GO" id="GO:0006874">
    <property type="term" value="P:intracellular calcium ion homeostasis"/>
    <property type="evidence" value="ECO:0007669"/>
    <property type="project" value="TreeGrafter"/>
</dbReference>
<organism evidence="8 9">
    <name type="scientific">Candidula unifasciata</name>
    <dbReference type="NCBI Taxonomy" id="100452"/>
    <lineage>
        <taxon>Eukaryota</taxon>
        <taxon>Metazoa</taxon>
        <taxon>Spiralia</taxon>
        <taxon>Lophotrochozoa</taxon>
        <taxon>Mollusca</taxon>
        <taxon>Gastropoda</taxon>
        <taxon>Heterobranchia</taxon>
        <taxon>Euthyneura</taxon>
        <taxon>Panpulmonata</taxon>
        <taxon>Eupulmonata</taxon>
        <taxon>Stylommatophora</taxon>
        <taxon>Helicina</taxon>
        <taxon>Helicoidea</taxon>
        <taxon>Geomitridae</taxon>
        <taxon>Candidula</taxon>
    </lineage>
</organism>
<keyword evidence="3" id="KW-0813">Transport</keyword>
<dbReference type="OrthoDB" id="2127281at2759"/>
<keyword evidence="9" id="KW-1185">Reference proteome</keyword>
<dbReference type="EMBL" id="CAJHNH020008486">
    <property type="protein sequence ID" value="CAG5136060.1"/>
    <property type="molecule type" value="Genomic_DNA"/>
</dbReference>
<evidence type="ECO:0000256" key="6">
    <source>
        <dbReference type="ARBA" id="ARBA00023136"/>
    </source>
</evidence>
<keyword evidence="6 7" id="KW-0472">Membrane</keyword>
<evidence type="ECO:0000256" key="2">
    <source>
        <dbReference type="ARBA" id="ARBA00005364"/>
    </source>
</evidence>
<evidence type="ECO:0000256" key="7">
    <source>
        <dbReference type="SAM" id="Phobius"/>
    </source>
</evidence>
<feature type="non-terminal residue" evidence="8">
    <location>
        <position position="65"/>
    </location>
</feature>
<gene>
    <name evidence="8" type="ORF">CUNI_LOCUS21618</name>
</gene>
<dbReference type="Proteomes" id="UP000678393">
    <property type="component" value="Unassembled WGS sequence"/>
</dbReference>
<name>A0A8S4A685_9EUPU</name>
<keyword evidence="3" id="KW-0050">Antiport</keyword>
<dbReference type="GO" id="GO:0005886">
    <property type="term" value="C:plasma membrane"/>
    <property type="evidence" value="ECO:0007669"/>
    <property type="project" value="TreeGrafter"/>
</dbReference>
<evidence type="ECO:0000256" key="5">
    <source>
        <dbReference type="ARBA" id="ARBA00022989"/>
    </source>
</evidence>
<evidence type="ECO:0000256" key="4">
    <source>
        <dbReference type="ARBA" id="ARBA00022692"/>
    </source>
</evidence>
<feature type="transmembrane region" description="Helical" evidence="7">
    <location>
        <begin position="34"/>
        <end position="57"/>
    </location>
</feature>
<dbReference type="InterPro" id="IPR004481">
    <property type="entry name" value="K/Na/Ca-exchanger"/>
</dbReference>
<evidence type="ECO:0000256" key="1">
    <source>
        <dbReference type="ARBA" id="ARBA00004141"/>
    </source>
</evidence>
<protein>
    <submittedName>
        <fullName evidence="8">Uncharacterized protein</fullName>
    </submittedName>
</protein>
<dbReference type="GO" id="GO:0008273">
    <property type="term" value="F:calcium, potassium:sodium antiporter activity"/>
    <property type="evidence" value="ECO:0007669"/>
    <property type="project" value="TreeGrafter"/>
</dbReference>
<comment type="similarity">
    <text evidence="2">Belongs to the Ca(2+):cation antiporter (CaCA) (TC 2.A.19) family. SLC24A subfamily.</text>
</comment>
<keyword evidence="4 7" id="KW-0812">Transmembrane</keyword>
<dbReference type="AlphaFoldDB" id="A0A8S4A685"/>
<reference evidence="8" key="1">
    <citation type="submission" date="2021-04" db="EMBL/GenBank/DDBJ databases">
        <authorList>
            <consortium name="Molecular Ecology Group"/>
        </authorList>
    </citation>
    <scope>NUCLEOTIDE SEQUENCE</scope>
</reference>
<comment type="caution">
    <text evidence="8">The sequence shown here is derived from an EMBL/GenBank/DDBJ whole genome shotgun (WGS) entry which is preliminary data.</text>
</comment>
<keyword evidence="5 7" id="KW-1133">Transmembrane helix</keyword>